<organism evidence="3 4">
    <name type="scientific">Parapedobacter pyrenivorans</name>
    <dbReference type="NCBI Taxonomy" id="1305674"/>
    <lineage>
        <taxon>Bacteria</taxon>
        <taxon>Pseudomonadati</taxon>
        <taxon>Bacteroidota</taxon>
        <taxon>Sphingobacteriia</taxon>
        <taxon>Sphingobacteriales</taxon>
        <taxon>Sphingobacteriaceae</taxon>
        <taxon>Parapedobacter</taxon>
    </lineage>
</organism>
<reference evidence="3" key="1">
    <citation type="journal article" date="2014" name="Int. J. Syst. Evol. Microbiol.">
        <title>Complete genome sequence of Corynebacterium casei LMG S-19264T (=DSM 44701T), isolated from a smear-ripened cheese.</title>
        <authorList>
            <consortium name="US DOE Joint Genome Institute (JGI-PGF)"/>
            <person name="Walter F."/>
            <person name="Albersmeier A."/>
            <person name="Kalinowski J."/>
            <person name="Ruckert C."/>
        </authorList>
    </citation>
    <scope>NUCLEOTIDE SEQUENCE</scope>
    <source>
        <strain evidence="3">CGMCC 1.12195</strain>
    </source>
</reference>
<dbReference type="CDD" id="cd00093">
    <property type="entry name" value="HTH_XRE"/>
    <property type="match status" value="1"/>
</dbReference>
<evidence type="ECO:0000259" key="2">
    <source>
        <dbReference type="PROSITE" id="PS50943"/>
    </source>
</evidence>
<protein>
    <recommendedName>
        <fullName evidence="2">HTH cro/C1-type domain-containing protein</fullName>
    </recommendedName>
</protein>
<name>A0A917M722_9SPHI</name>
<dbReference type="SMART" id="SM00530">
    <property type="entry name" value="HTH_XRE"/>
    <property type="match status" value="1"/>
</dbReference>
<sequence>MPNRFNMAQRDILAKIKQLRKGRGLSQANMAEALHVALKTYQNIEVGITRIDIDRLGQIADVLGVAPYDLLDGSNKGNNEDLIRVMNEEKVLYDKIITDKEAYIAQLEDSIRFYREILREDRAV</sequence>
<dbReference type="GO" id="GO:0003677">
    <property type="term" value="F:DNA binding"/>
    <property type="evidence" value="ECO:0007669"/>
    <property type="project" value="UniProtKB-KW"/>
</dbReference>
<comment type="caution">
    <text evidence="3">The sequence shown here is derived from an EMBL/GenBank/DDBJ whole genome shotgun (WGS) entry which is preliminary data.</text>
</comment>
<gene>
    <name evidence="3" type="ORF">GCM10007415_12770</name>
</gene>
<accession>A0A917M722</accession>
<dbReference type="Gene3D" id="1.10.260.40">
    <property type="entry name" value="lambda repressor-like DNA-binding domains"/>
    <property type="match status" value="1"/>
</dbReference>
<dbReference type="PROSITE" id="PS50943">
    <property type="entry name" value="HTH_CROC1"/>
    <property type="match status" value="1"/>
</dbReference>
<dbReference type="SUPFAM" id="SSF47413">
    <property type="entry name" value="lambda repressor-like DNA-binding domains"/>
    <property type="match status" value="1"/>
</dbReference>
<keyword evidence="4" id="KW-1185">Reference proteome</keyword>
<dbReference type="Pfam" id="PF01381">
    <property type="entry name" value="HTH_3"/>
    <property type="match status" value="1"/>
</dbReference>
<dbReference type="PANTHER" id="PTHR46558:SF4">
    <property type="entry name" value="DNA-BIDING PHAGE PROTEIN"/>
    <property type="match status" value="1"/>
</dbReference>
<dbReference type="RefSeq" id="WP_188505058.1">
    <property type="nucleotide sequence ID" value="NZ_BMER01000001.1"/>
</dbReference>
<evidence type="ECO:0000313" key="4">
    <source>
        <dbReference type="Proteomes" id="UP000660862"/>
    </source>
</evidence>
<dbReference type="InterPro" id="IPR001387">
    <property type="entry name" value="Cro/C1-type_HTH"/>
</dbReference>
<evidence type="ECO:0000313" key="3">
    <source>
        <dbReference type="EMBL" id="GGG81547.1"/>
    </source>
</evidence>
<reference evidence="3" key="2">
    <citation type="submission" date="2020-09" db="EMBL/GenBank/DDBJ databases">
        <authorList>
            <person name="Sun Q."/>
            <person name="Zhou Y."/>
        </authorList>
    </citation>
    <scope>NUCLEOTIDE SEQUENCE</scope>
    <source>
        <strain evidence="3">CGMCC 1.12195</strain>
    </source>
</reference>
<feature type="domain" description="HTH cro/C1-type" evidence="2">
    <location>
        <begin position="16"/>
        <end position="70"/>
    </location>
</feature>
<proteinExistence type="predicted"/>
<keyword evidence="1" id="KW-0238">DNA-binding</keyword>
<dbReference type="PANTHER" id="PTHR46558">
    <property type="entry name" value="TRACRIPTIONAL REGULATORY PROTEIN-RELATED-RELATED"/>
    <property type="match status" value="1"/>
</dbReference>
<dbReference type="InterPro" id="IPR010982">
    <property type="entry name" value="Lambda_DNA-bd_dom_sf"/>
</dbReference>
<dbReference type="EMBL" id="BMER01000001">
    <property type="protein sequence ID" value="GGG81547.1"/>
    <property type="molecule type" value="Genomic_DNA"/>
</dbReference>
<dbReference type="AlphaFoldDB" id="A0A917M722"/>
<evidence type="ECO:0000256" key="1">
    <source>
        <dbReference type="ARBA" id="ARBA00023125"/>
    </source>
</evidence>
<dbReference type="Proteomes" id="UP000660862">
    <property type="component" value="Unassembled WGS sequence"/>
</dbReference>